<dbReference type="Pfam" id="PF00078">
    <property type="entry name" value="RVT_1"/>
    <property type="match status" value="1"/>
</dbReference>
<name>A0A9R1VIB4_LACSA</name>
<organism evidence="2 3">
    <name type="scientific">Lactuca sativa</name>
    <name type="common">Garden lettuce</name>
    <dbReference type="NCBI Taxonomy" id="4236"/>
    <lineage>
        <taxon>Eukaryota</taxon>
        <taxon>Viridiplantae</taxon>
        <taxon>Streptophyta</taxon>
        <taxon>Embryophyta</taxon>
        <taxon>Tracheophyta</taxon>
        <taxon>Spermatophyta</taxon>
        <taxon>Magnoliopsida</taxon>
        <taxon>eudicotyledons</taxon>
        <taxon>Gunneridae</taxon>
        <taxon>Pentapetalae</taxon>
        <taxon>asterids</taxon>
        <taxon>campanulids</taxon>
        <taxon>Asterales</taxon>
        <taxon>Asteraceae</taxon>
        <taxon>Cichorioideae</taxon>
        <taxon>Cichorieae</taxon>
        <taxon>Lactucinae</taxon>
        <taxon>Lactuca</taxon>
    </lineage>
</organism>
<dbReference type="EMBL" id="NBSK02000005">
    <property type="protein sequence ID" value="KAJ0205226.1"/>
    <property type="molecule type" value="Genomic_DNA"/>
</dbReference>
<dbReference type="PANTHER" id="PTHR46890:SF50">
    <property type="entry name" value="RNA-DIRECTED DNA POLYMERASE, EUKARYOTA, REVERSE TRANSCRIPTASE ZINC-BINDING DOMAIN PROTEIN-RELATED"/>
    <property type="match status" value="1"/>
</dbReference>
<dbReference type="Proteomes" id="UP000235145">
    <property type="component" value="Unassembled WGS sequence"/>
</dbReference>
<protein>
    <recommendedName>
        <fullName evidence="1">Reverse transcriptase domain-containing protein</fullName>
    </recommendedName>
</protein>
<proteinExistence type="predicted"/>
<keyword evidence="3" id="KW-1185">Reference proteome</keyword>
<sequence>MRLTVNRQWMTDITAIKQETWNFFKNKFREQHQSRLCFVNSNFKRLDVVDRNFLEEPFELNEIKDAIWNCGGEKDPGSDGFTFKFIKHFWPIMQDDIMRFVKHFEQFRYFSRGSNSSFISLFPKVKNPTSSNEFRPISLIGSIYKIIAKVLAFRLKRVLRSVIDEVQTGFIKGWNILDGPSIINEICFISSSRASMPINGSATRELSLSKGVRQGDPLSPFLFIIAMEGLNVAMRTASQKSLFHGVKIPIDGPSVSHLFYAGDARFVGDWTSSKFANFAYIVKCFHAASGLKVNFRKSNVFGIGVSSNEVSSCARIVGCEANSFPFKYLGILVGANMNLKRNWLPIIEKKSKLSPNGNFSVHDLRVIIDSKLTVPMPNLTVWLRLVLLEIIVFGWRACIDTLPSTVALARRGISVTP</sequence>
<gene>
    <name evidence="2" type="ORF">LSAT_V11C500259390</name>
</gene>
<evidence type="ECO:0000313" key="2">
    <source>
        <dbReference type="EMBL" id="KAJ0205226.1"/>
    </source>
</evidence>
<comment type="caution">
    <text evidence="2">The sequence shown here is derived from an EMBL/GenBank/DDBJ whole genome shotgun (WGS) entry which is preliminary data.</text>
</comment>
<feature type="domain" description="Reverse transcriptase" evidence="1">
    <location>
        <begin position="197"/>
        <end position="331"/>
    </location>
</feature>
<dbReference type="CDD" id="cd01650">
    <property type="entry name" value="RT_nLTR_like"/>
    <property type="match status" value="1"/>
</dbReference>
<dbReference type="PANTHER" id="PTHR46890">
    <property type="entry name" value="NON-LTR RETROLELEMENT REVERSE TRANSCRIPTASE-LIKE PROTEIN-RELATED"/>
    <property type="match status" value="1"/>
</dbReference>
<reference evidence="2 3" key="1">
    <citation type="journal article" date="2017" name="Nat. Commun.">
        <title>Genome assembly with in vitro proximity ligation data and whole-genome triplication in lettuce.</title>
        <authorList>
            <person name="Reyes-Chin-Wo S."/>
            <person name="Wang Z."/>
            <person name="Yang X."/>
            <person name="Kozik A."/>
            <person name="Arikit S."/>
            <person name="Song C."/>
            <person name="Xia L."/>
            <person name="Froenicke L."/>
            <person name="Lavelle D.O."/>
            <person name="Truco M.J."/>
            <person name="Xia R."/>
            <person name="Zhu S."/>
            <person name="Xu C."/>
            <person name="Xu H."/>
            <person name="Xu X."/>
            <person name="Cox K."/>
            <person name="Korf I."/>
            <person name="Meyers B.C."/>
            <person name="Michelmore R.W."/>
        </authorList>
    </citation>
    <scope>NUCLEOTIDE SEQUENCE [LARGE SCALE GENOMIC DNA]</scope>
    <source>
        <strain evidence="3">cv. Salinas</strain>
        <tissue evidence="2">Seedlings</tissue>
    </source>
</reference>
<accession>A0A9R1VIB4</accession>
<dbReference type="InterPro" id="IPR043502">
    <property type="entry name" value="DNA/RNA_pol_sf"/>
</dbReference>
<evidence type="ECO:0000313" key="3">
    <source>
        <dbReference type="Proteomes" id="UP000235145"/>
    </source>
</evidence>
<dbReference type="SUPFAM" id="SSF56672">
    <property type="entry name" value="DNA/RNA polymerases"/>
    <property type="match status" value="1"/>
</dbReference>
<dbReference type="AlphaFoldDB" id="A0A9R1VIB4"/>
<dbReference type="InterPro" id="IPR000477">
    <property type="entry name" value="RT_dom"/>
</dbReference>
<dbReference type="InterPro" id="IPR052343">
    <property type="entry name" value="Retrotransposon-Effector_Assoc"/>
</dbReference>
<evidence type="ECO:0000259" key="1">
    <source>
        <dbReference type="Pfam" id="PF00078"/>
    </source>
</evidence>